<name>A0ABP8MLN4_9BACT</name>
<organism evidence="1 2">
    <name type="scientific">Novipirellula rosea</name>
    <dbReference type="NCBI Taxonomy" id="1031540"/>
    <lineage>
        <taxon>Bacteria</taxon>
        <taxon>Pseudomonadati</taxon>
        <taxon>Planctomycetota</taxon>
        <taxon>Planctomycetia</taxon>
        <taxon>Pirellulales</taxon>
        <taxon>Pirellulaceae</taxon>
        <taxon>Novipirellula</taxon>
    </lineage>
</organism>
<reference evidence="2" key="1">
    <citation type="journal article" date="2019" name="Int. J. Syst. Evol. Microbiol.">
        <title>The Global Catalogue of Microorganisms (GCM) 10K type strain sequencing project: providing services to taxonomists for standard genome sequencing and annotation.</title>
        <authorList>
            <consortium name="The Broad Institute Genomics Platform"/>
            <consortium name="The Broad Institute Genome Sequencing Center for Infectious Disease"/>
            <person name="Wu L."/>
            <person name="Ma J."/>
        </authorList>
    </citation>
    <scope>NUCLEOTIDE SEQUENCE [LARGE SCALE GENOMIC DNA]</scope>
    <source>
        <strain evidence="2">JCM 17759</strain>
    </source>
</reference>
<protein>
    <submittedName>
        <fullName evidence="1">Uncharacterized protein</fullName>
    </submittedName>
</protein>
<dbReference type="EMBL" id="BAABGA010000024">
    <property type="protein sequence ID" value="GAA4451632.1"/>
    <property type="molecule type" value="Genomic_DNA"/>
</dbReference>
<keyword evidence="2" id="KW-1185">Reference proteome</keyword>
<comment type="caution">
    <text evidence="1">The sequence shown here is derived from an EMBL/GenBank/DDBJ whole genome shotgun (WGS) entry which is preliminary data.</text>
</comment>
<gene>
    <name evidence="1" type="ORF">GCM10023156_19900</name>
</gene>
<evidence type="ECO:0000313" key="1">
    <source>
        <dbReference type="EMBL" id="GAA4451632.1"/>
    </source>
</evidence>
<evidence type="ECO:0000313" key="2">
    <source>
        <dbReference type="Proteomes" id="UP001500840"/>
    </source>
</evidence>
<accession>A0ABP8MLN4</accession>
<proteinExistence type="predicted"/>
<dbReference type="RefSeq" id="WP_339940472.1">
    <property type="nucleotide sequence ID" value="NZ_BAABGA010000024.1"/>
</dbReference>
<sequence length="124" mass="14807">MNDSHQLETFIHSEKNLYGIITQLGDHIFCYTLYHYARQRYVISIDYDIFRSEVIEGFFMEPAINSPFDSVIRQLFDYHDFIETKRKPLVPDASTFEKDYARGYQTFRTRLIATMQRSEDNENA</sequence>
<dbReference type="Proteomes" id="UP001500840">
    <property type="component" value="Unassembled WGS sequence"/>
</dbReference>